<sequence length="237" mass="26492">MSLVLDRAMPDKPSLPFLAGDDRTIHMLPHDFPEPASPESSSRLTDLDTIPTPSFSEVPSYLTLPSLSSSPSCLTPQSESRLSGISTEHTSNPCSTRRSLLPHTLTQAVPPRLQCTFCDDSFDDSTTLLYHKARAHKYLCELGCNKGFPTKRNRDRHYGSKTHEQSRFMFQCGSCGGQFQGERRDNYLRHLKSCTKGSNFPYICGRDCVQTSDRVAHITHVRACKAPVGRKKKSTQL</sequence>
<dbReference type="Proteomes" id="UP001610334">
    <property type="component" value="Unassembled WGS sequence"/>
</dbReference>
<organism evidence="4 5">
    <name type="scientific">Aspergillus granulosus</name>
    <dbReference type="NCBI Taxonomy" id="176169"/>
    <lineage>
        <taxon>Eukaryota</taxon>
        <taxon>Fungi</taxon>
        <taxon>Dikarya</taxon>
        <taxon>Ascomycota</taxon>
        <taxon>Pezizomycotina</taxon>
        <taxon>Eurotiomycetes</taxon>
        <taxon>Eurotiomycetidae</taxon>
        <taxon>Eurotiales</taxon>
        <taxon>Aspergillaceae</taxon>
        <taxon>Aspergillus</taxon>
        <taxon>Aspergillus subgen. Nidulantes</taxon>
    </lineage>
</organism>
<comment type="caution">
    <text evidence="4">The sequence shown here is derived from an EMBL/GenBank/DDBJ whole genome shotgun (WGS) entry which is preliminary data.</text>
</comment>
<keyword evidence="1" id="KW-0863">Zinc-finger</keyword>
<evidence type="ECO:0000313" key="5">
    <source>
        <dbReference type="Proteomes" id="UP001610334"/>
    </source>
</evidence>
<protein>
    <recommendedName>
        <fullName evidence="3">C2H2-type domain-containing protein</fullName>
    </recommendedName>
</protein>
<name>A0ABR4HEP4_9EURO</name>
<dbReference type="InterPro" id="IPR013087">
    <property type="entry name" value="Znf_C2H2_type"/>
</dbReference>
<dbReference type="PROSITE" id="PS00028">
    <property type="entry name" value="ZINC_FINGER_C2H2_1"/>
    <property type="match status" value="2"/>
</dbReference>
<feature type="domain" description="C2H2-type" evidence="3">
    <location>
        <begin position="138"/>
        <end position="168"/>
    </location>
</feature>
<feature type="region of interest" description="Disordered" evidence="2">
    <location>
        <begin position="73"/>
        <end position="96"/>
    </location>
</feature>
<dbReference type="SMART" id="SM00355">
    <property type="entry name" value="ZnF_C2H2"/>
    <property type="match status" value="2"/>
</dbReference>
<evidence type="ECO:0000313" key="4">
    <source>
        <dbReference type="EMBL" id="KAL2813961.1"/>
    </source>
</evidence>
<gene>
    <name evidence="4" type="ORF">BJX63DRAFT_393205</name>
</gene>
<proteinExistence type="predicted"/>
<keyword evidence="5" id="KW-1185">Reference proteome</keyword>
<feature type="region of interest" description="Disordered" evidence="2">
    <location>
        <begin position="1"/>
        <end position="20"/>
    </location>
</feature>
<accession>A0ABR4HEP4</accession>
<evidence type="ECO:0000259" key="3">
    <source>
        <dbReference type="PROSITE" id="PS50157"/>
    </source>
</evidence>
<dbReference type="Gene3D" id="3.30.160.60">
    <property type="entry name" value="Classic Zinc Finger"/>
    <property type="match status" value="1"/>
</dbReference>
<dbReference type="EMBL" id="JBFXLT010000036">
    <property type="protein sequence ID" value="KAL2813961.1"/>
    <property type="molecule type" value="Genomic_DNA"/>
</dbReference>
<keyword evidence="1" id="KW-0479">Metal-binding</keyword>
<evidence type="ECO:0000256" key="1">
    <source>
        <dbReference type="PROSITE-ProRule" id="PRU00042"/>
    </source>
</evidence>
<feature type="compositionally biased region" description="Polar residues" evidence="2">
    <location>
        <begin position="81"/>
        <end position="96"/>
    </location>
</feature>
<keyword evidence="1" id="KW-0862">Zinc</keyword>
<feature type="region of interest" description="Disordered" evidence="2">
    <location>
        <begin position="26"/>
        <end position="45"/>
    </location>
</feature>
<reference evidence="4 5" key="1">
    <citation type="submission" date="2024-07" db="EMBL/GenBank/DDBJ databases">
        <title>Section-level genome sequencing and comparative genomics of Aspergillus sections Usti and Cavernicolus.</title>
        <authorList>
            <consortium name="Lawrence Berkeley National Laboratory"/>
            <person name="Nybo J.L."/>
            <person name="Vesth T.C."/>
            <person name="Theobald S."/>
            <person name="Frisvad J.C."/>
            <person name="Larsen T.O."/>
            <person name="Kjaerboelling I."/>
            <person name="Rothschild-Mancinelli K."/>
            <person name="Lyhne E.K."/>
            <person name="Kogle M.E."/>
            <person name="Barry K."/>
            <person name="Clum A."/>
            <person name="Na H."/>
            <person name="Ledsgaard L."/>
            <person name="Lin J."/>
            <person name="Lipzen A."/>
            <person name="Kuo A."/>
            <person name="Riley R."/>
            <person name="Mondo S."/>
            <person name="Labutti K."/>
            <person name="Haridas S."/>
            <person name="Pangalinan J."/>
            <person name="Salamov A.A."/>
            <person name="Simmons B.A."/>
            <person name="Magnuson J.K."/>
            <person name="Chen J."/>
            <person name="Drula E."/>
            <person name="Henrissat B."/>
            <person name="Wiebenga A."/>
            <person name="Lubbers R.J."/>
            <person name="Gomes A.C."/>
            <person name="Makela M.R."/>
            <person name="Stajich J."/>
            <person name="Grigoriev I.V."/>
            <person name="Mortensen U.H."/>
            <person name="De Vries R.P."/>
            <person name="Baker S.E."/>
            <person name="Andersen M.R."/>
        </authorList>
    </citation>
    <scope>NUCLEOTIDE SEQUENCE [LARGE SCALE GENOMIC DNA]</scope>
    <source>
        <strain evidence="4 5">CBS 588.65</strain>
    </source>
</reference>
<dbReference type="PROSITE" id="PS50157">
    <property type="entry name" value="ZINC_FINGER_C2H2_2"/>
    <property type="match status" value="1"/>
</dbReference>
<evidence type="ECO:0000256" key="2">
    <source>
        <dbReference type="SAM" id="MobiDB-lite"/>
    </source>
</evidence>